<organism evidence="3">
    <name type="scientific">Nippostrongylus brasiliensis</name>
    <name type="common">Rat hookworm</name>
    <dbReference type="NCBI Taxonomy" id="27835"/>
    <lineage>
        <taxon>Eukaryota</taxon>
        <taxon>Metazoa</taxon>
        <taxon>Ecdysozoa</taxon>
        <taxon>Nematoda</taxon>
        <taxon>Chromadorea</taxon>
        <taxon>Rhabditida</taxon>
        <taxon>Rhabditina</taxon>
        <taxon>Rhabditomorpha</taxon>
        <taxon>Strongyloidea</taxon>
        <taxon>Heligmosomidae</taxon>
        <taxon>Nippostrongylus</taxon>
    </lineage>
</organism>
<accession>A0A0N4XLL6</accession>
<proteinExistence type="predicted"/>
<dbReference type="EMBL" id="UYSL01005071">
    <property type="protein sequence ID" value="VDL67007.1"/>
    <property type="molecule type" value="Genomic_DNA"/>
</dbReference>
<dbReference type="Proteomes" id="UP000271162">
    <property type="component" value="Unassembled WGS sequence"/>
</dbReference>
<evidence type="ECO:0000313" key="1">
    <source>
        <dbReference type="EMBL" id="VDL67007.1"/>
    </source>
</evidence>
<gene>
    <name evidence="1" type="ORF">NBR_LOCUS3418</name>
</gene>
<reference evidence="1 2" key="2">
    <citation type="submission" date="2018-11" db="EMBL/GenBank/DDBJ databases">
        <authorList>
            <consortium name="Pathogen Informatics"/>
        </authorList>
    </citation>
    <scope>NUCLEOTIDE SEQUENCE [LARGE SCALE GENOMIC DNA]</scope>
</reference>
<evidence type="ECO:0000313" key="2">
    <source>
        <dbReference type="Proteomes" id="UP000271162"/>
    </source>
</evidence>
<name>A0A0N4XLL6_NIPBR</name>
<keyword evidence="2" id="KW-1185">Reference proteome</keyword>
<protein>
    <submittedName>
        <fullName evidence="3">DOCK7</fullName>
    </submittedName>
</protein>
<sequence length="185" mass="21842">MEAAENENWQGGRFEHRIGYQRVFATQTIQEARQKDQEMQQKEAAWMQRLVELNITNLSQSSEDSSHYQKAFQPNSLDMTRHIDFNLSDEYSRARDVASTKPEHFHLCKGRRPPLKVPRQWLEVDIDDYMPVSQRKDYLCSYINFRNTLAFEHEPMTGDSSRTDEMEQYHLSAIKAIFIHQVCPV</sequence>
<evidence type="ECO:0000313" key="3">
    <source>
        <dbReference type="WBParaSite" id="NBR_0000341801-mRNA-1"/>
    </source>
</evidence>
<dbReference type="AlphaFoldDB" id="A0A0N4XLL6"/>
<reference evidence="3" key="1">
    <citation type="submission" date="2017-02" db="UniProtKB">
        <authorList>
            <consortium name="WormBaseParasite"/>
        </authorList>
    </citation>
    <scope>IDENTIFICATION</scope>
</reference>
<dbReference type="WBParaSite" id="NBR_0000341801-mRNA-1">
    <property type="protein sequence ID" value="NBR_0000341801-mRNA-1"/>
    <property type="gene ID" value="NBR_0000341801"/>
</dbReference>